<organism evidence="1 2">
    <name type="scientific">Trichogramma brassicae</name>
    <dbReference type="NCBI Taxonomy" id="86971"/>
    <lineage>
        <taxon>Eukaryota</taxon>
        <taxon>Metazoa</taxon>
        <taxon>Ecdysozoa</taxon>
        <taxon>Arthropoda</taxon>
        <taxon>Hexapoda</taxon>
        <taxon>Insecta</taxon>
        <taxon>Pterygota</taxon>
        <taxon>Neoptera</taxon>
        <taxon>Endopterygota</taxon>
        <taxon>Hymenoptera</taxon>
        <taxon>Apocrita</taxon>
        <taxon>Proctotrupomorpha</taxon>
        <taxon>Chalcidoidea</taxon>
        <taxon>Trichogrammatidae</taxon>
        <taxon>Trichogramma</taxon>
    </lineage>
</organism>
<evidence type="ECO:0000313" key="1">
    <source>
        <dbReference type="EMBL" id="CAB0044007.1"/>
    </source>
</evidence>
<dbReference type="EMBL" id="CADCXV010001373">
    <property type="protein sequence ID" value="CAB0044007.1"/>
    <property type="molecule type" value="Genomic_DNA"/>
</dbReference>
<name>A0A6H5J630_9HYME</name>
<dbReference type="AlphaFoldDB" id="A0A6H5J630"/>
<sequence length="129" mass="14360">MIMAKIISTLPSKYNAFISAWDSVPDTNQTMDKLRERLLREETRMSADDDIPRAFAATTIDAKNNGRKQPDADYAADVDTRRSTGGYLFMLSDGCITWSSKRQPIVSLSTTEAEFIAGCRSSRQKKVSG</sequence>
<proteinExistence type="predicted"/>
<dbReference type="Proteomes" id="UP000479190">
    <property type="component" value="Unassembled WGS sequence"/>
</dbReference>
<accession>A0A6H5J630</accession>
<keyword evidence="2" id="KW-1185">Reference proteome</keyword>
<dbReference type="CDD" id="cd09272">
    <property type="entry name" value="RNase_HI_RT_Ty1"/>
    <property type="match status" value="1"/>
</dbReference>
<dbReference type="PANTHER" id="PTHR11439:SF483">
    <property type="entry name" value="PEPTIDE SYNTHASE GLIP-LIKE, PUTATIVE (AFU_ORTHOLOGUE AFUA_3G12920)-RELATED"/>
    <property type="match status" value="1"/>
</dbReference>
<protein>
    <submittedName>
        <fullName evidence="1">Uncharacterized protein</fullName>
    </submittedName>
</protein>
<gene>
    <name evidence="1" type="ORF">TBRA_LOCUS15595</name>
</gene>
<reference evidence="1 2" key="1">
    <citation type="submission" date="2020-02" db="EMBL/GenBank/DDBJ databases">
        <authorList>
            <person name="Ferguson B K."/>
        </authorList>
    </citation>
    <scope>NUCLEOTIDE SEQUENCE [LARGE SCALE GENOMIC DNA]</scope>
</reference>
<dbReference type="PANTHER" id="PTHR11439">
    <property type="entry name" value="GAG-POL-RELATED RETROTRANSPOSON"/>
    <property type="match status" value="1"/>
</dbReference>
<evidence type="ECO:0000313" key="2">
    <source>
        <dbReference type="Proteomes" id="UP000479190"/>
    </source>
</evidence>
<dbReference type="OrthoDB" id="8188638at2759"/>